<dbReference type="InterPro" id="IPR003599">
    <property type="entry name" value="Ig_sub"/>
</dbReference>
<evidence type="ECO:0000256" key="13">
    <source>
        <dbReference type="ARBA" id="ARBA00034548"/>
    </source>
</evidence>
<evidence type="ECO:0000256" key="2">
    <source>
        <dbReference type="ARBA" id="ARBA00009812"/>
    </source>
</evidence>
<dbReference type="InterPro" id="IPR036116">
    <property type="entry name" value="FN3_sf"/>
</dbReference>
<dbReference type="GO" id="GO:0098632">
    <property type="term" value="F:cell-cell adhesion mediator activity"/>
    <property type="evidence" value="ECO:0007669"/>
    <property type="project" value="TreeGrafter"/>
</dbReference>
<protein>
    <recommendedName>
        <fullName evidence="13">Contactin-1</fullName>
    </recommendedName>
</protein>
<gene>
    <name evidence="18" type="ORF">DV515_00004430</name>
</gene>
<evidence type="ECO:0000259" key="17">
    <source>
        <dbReference type="PROSITE" id="PS50853"/>
    </source>
</evidence>
<feature type="domain" description="Fibronectin type-III" evidence="17">
    <location>
        <begin position="633"/>
        <end position="731"/>
    </location>
</feature>
<evidence type="ECO:0000256" key="10">
    <source>
        <dbReference type="ARBA" id="ARBA00023180"/>
    </source>
</evidence>
<dbReference type="FunFam" id="2.60.40.10:FF:000064">
    <property type="entry name" value="Contactin 1"/>
    <property type="match status" value="1"/>
</dbReference>
<dbReference type="FunFam" id="2.60.40.10:FF:000047">
    <property type="entry name" value="Contactin 1"/>
    <property type="match status" value="1"/>
</dbReference>
<dbReference type="FunFam" id="2.60.40.10:FF:000004">
    <property type="entry name" value="DCC isoform 1"/>
    <property type="match status" value="2"/>
</dbReference>
<reference evidence="18 19" key="1">
    <citation type="journal article" date="2018" name="Proc. R. Soc. B">
        <title>A non-coding region near Follistatin controls head colour polymorphism in the Gouldian finch.</title>
        <authorList>
            <person name="Toomey M.B."/>
            <person name="Marques C.I."/>
            <person name="Andrade P."/>
            <person name="Araujo P.M."/>
            <person name="Sabatino S."/>
            <person name="Gazda M.A."/>
            <person name="Afonso S."/>
            <person name="Lopes R.J."/>
            <person name="Corbo J.C."/>
            <person name="Carneiro M."/>
        </authorList>
    </citation>
    <scope>NUCLEOTIDE SEQUENCE [LARGE SCALE GENOMIC DNA]</scope>
    <source>
        <strain evidence="18">Red01</strain>
        <tissue evidence="18">Muscle</tissue>
    </source>
</reference>
<feature type="domain" description="Fibronectin type-III" evidence="17">
    <location>
        <begin position="736"/>
        <end position="833"/>
    </location>
</feature>
<comment type="similarity">
    <text evidence="2">Belongs to the immunoglobulin superfamily. Contactin family.</text>
</comment>
<comment type="caution">
    <text evidence="18">The sequence shown here is derived from an EMBL/GenBank/DDBJ whole genome shotgun (WGS) entry which is preliminary data.</text>
</comment>
<dbReference type="GO" id="GO:0007411">
    <property type="term" value="P:axon guidance"/>
    <property type="evidence" value="ECO:0007669"/>
    <property type="project" value="TreeGrafter"/>
</dbReference>
<feature type="chain" id="PRO_5018241498" description="Contactin-1" evidence="15">
    <location>
        <begin position="26"/>
        <end position="1111"/>
    </location>
</feature>
<feature type="domain" description="Ig-like" evidence="16">
    <location>
        <begin position="324"/>
        <end position="400"/>
    </location>
</feature>
<evidence type="ECO:0000256" key="8">
    <source>
        <dbReference type="ARBA" id="ARBA00023136"/>
    </source>
</evidence>
<dbReference type="SUPFAM" id="SSF48726">
    <property type="entry name" value="Immunoglobulin"/>
    <property type="match status" value="6"/>
</dbReference>
<feature type="domain" description="Ig-like" evidence="16">
    <location>
        <begin position="498"/>
        <end position="628"/>
    </location>
</feature>
<dbReference type="GO" id="GO:0098552">
    <property type="term" value="C:side of membrane"/>
    <property type="evidence" value="ECO:0007669"/>
    <property type="project" value="UniProtKB-KW"/>
</dbReference>
<dbReference type="PANTHER" id="PTHR44170">
    <property type="entry name" value="PROTEIN SIDEKICK"/>
    <property type="match status" value="1"/>
</dbReference>
<evidence type="ECO:0000259" key="16">
    <source>
        <dbReference type="PROSITE" id="PS50835"/>
    </source>
</evidence>
<comment type="subcellular location">
    <subcellularLocation>
        <location evidence="1">Cell membrane</location>
        <topology evidence="1">Lipid-anchor</topology>
        <topology evidence="1">GPI-anchor</topology>
    </subcellularLocation>
</comment>
<dbReference type="FunFam" id="2.60.40.10:FF:000052">
    <property type="entry name" value="Contactin 1"/>
    <property type="match status" value="1"/>
</dbReference>
<keyword evidence="4" id="KW-0336">GPI-anchor</keyword>
<dbReference type="InterPro" id="IPR003598">
    <property type="entry name" value="Ig_sub2"/>
</dbReference>
<dbReference type="PANTHER" id="PTHR44170:SF10">
    <property type="entry name" value="CONTACTIN-1"/>
    <property type="match status" value="1"/>
</dbReference>
<dbReference type="PROSITE" id="PS50853">
    <property type="entry name" value="FN3"/>
    <property type="match status" value="3"/>
</dbReference>
<evidence type="ECO:0000313" key="18">
    <source>
        <dbReference type="EMBL" id="RLW06299.1"/>
    </source>
</evidence>
<dbReference type="Gene3D" id="2.60.40.10">
    <property type="entry name" value="Immunoglobulins"/>
    <property type="match status" value="10"/>
</dbReference>
<dbReference type="GO" id="GO:0007420">
    <property type="term" value="P:brain development"/>
    <property type="evidence" value="ECO:0007669"/>
    <property type="project" value="TreeGrafter"/>
</dbReference>
<dbReference type="CDD" id="cd05727">
    <property type="entry name" value="Ig2_Contactin-2-like"/>
    <property type="match status" value="1"/>
</dbReference>
<keyword evidence="11" id="KW-0449">Lipoprotein</keyword>
<dbReference type="Pfam" id="PF00041">
    <property type="entry name" value="fn3"/>
    <property type="match status" value="2"/>
</dbReference>
<evidence type="ECO:0000256" key="5">
    <source>
        <dbReference type="ARBA" id="ARBA00022729"/>
    </source>
</evidence>
<keyword evidence="12" id="KW-0393">Immunoglobulin domain</keyword>
<keyword evidence="10" id="KW-0325">Glycoprotein</keyword>
<feature type="domain" description="Ig-like" evidence="16">
    <location>
        <begin position="35"/>
        <end position="125"/>
    </location>
</feature>
<sequence>MAEQKITIWFFVCHLITPCFVYSLAAEEGNKGYGPVFEEQPIDTIYPEESSDGQVSMNCRARAVPFPTYRWKLNNWDIDLTKERYSMVGGRLVINNPEKSRDAGKYVCVVSNVFGTVRSSEATLSFGYLDPFPPEERYEVKVREGVGAVLLCEPPYHYPDDLSYRWLLNEFPVFIALDKRRFVSQTNGNLYIANVEASDKGNYSCFVSSPSITKSVFSKFIPLIPQSDRAKVYPADIKVKFKDTYALLGQNVTLECFALGNPVPELRWSKYLEPLPASAEISMSGAVLKIFNIQYEDEGLYECEAENYKGKDKHQARVYVQAAPEWVEHINDTERDIGSDLYWPCVATGKPIPTIRWLKNGASFRKGELRMQSLTFDDAGMYQCIAENMHGIIYANAELKIVASPPTFEMNPMKKKILAAKGGRVIIECKPKAAPKPKFSWSKGTELLVNGSRIRIWDDGSLEIINVTKLDEGRYTCFAENNRGKANSTGVLEMTEATRITLAPLNVDVTVGENATMQCIASHDPTLDLTFIWSLNGFVIDFEKEHEHYERNVMVRCCQEHKIELQFRHLTDTKTLAGRYLKSDISIHIKSNGELLIKNVQLRHAGRYMCTAQTIVDNSSASADLVVRGPPGPPGGIRVEEIRDTAVALTWSRGTDNHSPISKYTIQSKTFLSEEWKDAKTDPSDIEGNMESATVIDLIPWMEYEFRIIATNTLGTGEPSMPSPRIRTEGAPPNVAPSDVGGGGGSNRELTITWMPLSREYHYGNNFGYIVAFKPFGEKEWRRVTVTNPEIGRYVHKDESMPPSTQYQVKVKAFNNKGDGPFSLTAVIYSAQDAPTEIPTDVSVKVLSSSEMSVSWHHVSDKSVEGYQEESDFPDTNAYCQDDCPQGDECELMHFAITEEYPQLTLKEIRAWLKSPSVSSGDSLPMDYPNKIRYWAAHDKEAAAQRVQVSNQEYSTKLENLKPNTRYHVDVSAFNSAGYGPPSSTIDVVTRKAPPSQRPRIISSVRSGSRYIITWDHVKAMSNESAVEGYKVLYRPDGQHEGKLFSTGKHTIEVPVPSDGEYVVEVRAHSEGGDGEVAQIKISASDTSLKTADTIYALCSAQLSAEIFLPP</sequence>
<dbReference type="InterPro" id="IPR013098">
    <property type="entry name" value="Ig_I-set"/>
</dbReference>
<dbReference type="SUPFAM" id="SSF49265">
    <property type="entry name" value="Fibronectin type III"/>
    <property type="match status" value="2"/>
</dbReference>
<feature type="domain" description="Ig-like" evidence="16">
    <location>
        <begin position="406"/>
        <end position="493"/>
    </location>
</feature>
<dbReference type="SMART" id="SM00060">
    <property type="entry name" value="FN3"/>
    <property type="match status" value="4"/>
</dbReference>
<dbReference type="GO" id="GO:0005886">
    <property type="term" value="C:plasma membrane"/>
    <property type="evidence" value="ECO:0007669"/>
    <property type="project" value="UniProtKB-SubCell"/>
</dbReference>
<dbReference type="OrthoDB" id="6138780at2759"/>
<evidence type="ECO:0000256" key="7">
    <source>
        <dbReference type="ARBA" id="ARBA00022889"/>
    </source>
</evidence>
<keyword evidence="6" id="KW-0677">Repeat</keyword>
<dbReference type="InterPro" id="IPR007110">
    <property type="entry name" value="Ig-like_dom"/>
</dbReference>
<evidence type="ECO:0000256" key="9">
    <source>
        <dbReference type="ARBA" id="ARBA00023157"/>
    </source>
</evidence>
<dbReference type="Pfam" id="PF07679">
    <property type="entry name" value="I-set"/>
    <property type="match status" value="2"/>
</dbReference>
<dbReference type="PROSITE" id="PS50835">
    <property type="entry name" value="IG_LIKE"/>
    <property type="match status" value="6"/>
</dbReference>
<dbReference type="Pfam" id="PF13927">
    <property type="entry name" value="Ig_3"/>
    <property type="match status" value="3"/>
</dbReference>
<dbReference type="Proteomes" id="UP000276834">
    <property type="component" value="Unassembled WGS sequence"/>
</dbReference>
<dbReference type="InterPro" id="IPR036179">
    <property type="entry name" value="Ig-like_dom_sf"/>
</dbReference>
<accession>A0A3L8SQM2</accession>
<dbReference type="InterPro" id="IPR013783">
    <property type="entry name" value="Ig-like_fold"/>
</dbReference>
<organism evidence="18 19">
    <name type="scientific">Chloebia gouldiae</name>
    <name type="common">Gouldian finch</name>
    <name type="synonym">Erythrura gouldiae</name>
    <dbReference type="NCBI Taxonomy" id="44316"/>
    <lineage>
        <taxon>Eukaryota</taxon>
        <taxon>Metazoa</taxon>
        <taxon>Chordata</taxon>
        <taxon>Craniata</taxon>
        <taxon>Vertebrata</taxon>
        <taxon>Euteleostomi</taxon>
        <taxon>Archelosauria</taxon>
        <taxon>Archosauria</taxon>
        <taxon>Dinosauria</taxon>
        <taxon>Saurischia</taxon>
        <taxon>Theropoda</taxon>
        <taxon>Coelurosauria</taxon>
        <taxon>Aves</taxon>
        <taxon>Neognathae</taxon>
        <taxon>Neoaves</taxon>
        <taxon>Telluraves</taxon>
        <taxon>Australaves</taxon>
        <taxon>Passeriformes</taxon>
        <taxon>Passeroidea</taxon>
        <taxon>Passeridae</taxon>
        <taxon>Chloebia</taxon>
    </lineage>
</organism>
<evidence type="ECO:0000256" key="3">
    <source>
        <dbReference type="ARBA" id="ARBA00022475"/>
    </source>
</evidence>
<feature type="domain" description="Fibronectin type-III" evidence="17">
    <location>
        <begin position="898"/>
        <end position="996"/>
    </location>
</feature>
<dbReference type="InterPro" id="IPR047100">
    <property type="entry name" value="Contactin-1_Ig-like_3"/>
</dbReference>
<dbReference type="GO" id="GO:0030424">
    <property type="term" value="C:axon"/>
    <property type="evidence" value="ECO:0007669"/>
    <property type="project" value="TreeGrafter"/>
</dbReference>
<keyword evidence="3" id="KW-1003">Cell membrane</keyword>
<evidence type="ECO:0000256" key="4">
    <source>
        <dbReference type="ARBA" id="ARBA00022622"/>
    </source>
</evidence>
<proteinExistence type="inferred from homology"/>
<dbReference type="CDD" id="cd00063">
    <property type="entry name" value="FN3"/>
    <property type="match status" value="4"/>
</dbReference>
<dbReference type="AlphaFoldDB" id="A0A3L8SQM2"/>
<feature type="signal peptide" evidence="15">
    <location>
        <begin position="1"/>
        <end position="25"/>
    </location>
</feature>
<evidence type="ECO:0000256" key="11">
    <source>
        <dbReference type="ARBA" id="ARBA00023288"/>
    </source>
</evidence>
<dbReference type="FunFam" id="2.60.40.10:FF:000044">
    <property type="entry name" value="Contactin 1"/>
    <property type="match status" value="1"/>
</dbReference>
<keyword evidence="7" id="KW-0130">Cell adhesion</keyword>
<evidence type="ECO:0000256" key="15">
    <source>
        <dbReference type="SAM" id="SignalP"/>
    </source>
</evidence>
<dbReference type="FunFam" id="2.60.40.10:FF:000054">
    <property type="entry name" value="Contactin 1"/>
    <property type="match status" value="1"/>
</dbReference>
<keyword evidence="5 15" id="KW-0732">Signal</keyword>
<feature type="domain" description="Ig-like" evidence="16">
    <location>
        <begin position="133"/>
        <end position="217"/>
    </location>
</feature>
<name>A0A3L8SQM2_CHLGU</name>
<evidence type="ECO:0000313" key="19">
    <source>
        <dbReference type="Proteomes" id="UP000276834"/>
    </source>
</evidence>
<evidence type="ECO:0000256" key="14">
    <source>
        <dbReference type="SAM" id="MobiDB-lite"/>
    </source>
</evidence>
<keyword evidence="9" id="KW-1015">Disulfide bond</keyword>
<keyword evidence="19" id="KW-1185">Reference proteome</keyword>
<feature type="domain" description="Ig-like" evidence="16">
    <location>
        <begin position="234"/>
        <end position="319"/>
    </location>
</feature>
<dbReference type="SMART" id="SM00408">
    <property type="entry name" value="IGc2"/>
    <property type="match status" value="6"/>
</dbReference>
<feature type="region of interest" description="Disordered" evidence="14">
    <location>
        <begin position="715"/>
        <end position="744"/>
    </location>
</feature>
<dbReference type="STRING" id="44316.ENSEGOP00005016226"/>
<dbReference type="CDD" id="cd05851">
    <property type="entry name" value="IgI_3_Contactin-1"/>
    <property type="match status" value="1"/>
</dbReference>
<dbReference type="CDD" id="cd05852">
    <property type="entry name" value="Ig5_Contactin-1"/>
    <property type="match status" value="1"/>
</dbReference>
<dbReference type="SMART" id="SM00409">
    <property type="entry name" value="IG"/>
    <property type="match status" value="6"/>
</dbReference>
<dbReference type="InterPro" id="IPR047102">
    <property type="entry name" value="Contactin-1_2_Ig1"/>
</dbReference>
<keyword evidence="8" id="KW-0472">Membrane</keyword>
<dbReference type="EMBL" id="QUSF01000009">
    <property type="protein sequence ID" value="RLW06299.1"/>
    <property type="molecule type" value="Genomic_DNA"/>
</dbReference>
<evidence type="ECO:0000256" key="12">
    <source>
        <dbReference type="ARBA" id="ARBA00023319"/>
    </source>
</evidence>
<dbReference type="FunFam" id="2.60.40.10:FF:000035">
    <property type="entry name" value="Contactin 1"/>
    <property type="match status" value="1"/>
</dbReference>
<evidence type="ECO:0000256" key="1">
    <source>
        <dbReference type="ARBA" id="ARBA00004609"/>
    </source>
</evidence>
<dbReference type="FunFam" id="2.60.40.10:FF:000005">
    <property type="entry name" value="Neuronal cell adhesion molecule"/>
    <property type="match status" value="1"/>
</dbReference>
<dbReference type="InterPro" id="IPR003961">
    <property type="entry name" value="FN3_dom"/>
</dbReference>
<evidence type="ECO:0000256" key="6">
    <source>
        <dbReference type="ARBA" id="ARBA00022737"/>
    </source>
</evidence>